<dbReference type="GO" id="GO:0005506">
    <property type="term" value="F:iron ion binding"/>
    <property type="evidence" value="ECO:0007669"/>
    <property type="project" value="InterPro"/>
</dbReference>
<keyword evidence="2 7" id="KW-0349">Heme</keyword>
<reference evidence="9" key="1">
    <citation type="journal article" date="2017" name="Med. Chem. Commun.">
        <title>Nonomuraea sp. ATCC 55076 harbours the largest actinomycete chromosome to date and the kistamicin biosynthetic gene cluster.</title>
        <authorList>
            <person name="Nazari B."/>
            <person name="Forneris C.C."/>
            <person name="Gibson M.I."/>
            <person name="Moon K."/>
            <person name="Schramma K.R."/>
            <person name="Seyedsayamdost M.R."/>
        </authorList>
    </citation>
    <scope>NUCLEOTIDE SEQUENCE [LARGE SCALE GENOMIC DNA]</scope>
    <source>
        <strain evidence="9">ATCC 55076</strain>
    </source>
</reference>
<evidence type="ECO:0000256" key="7">
    <source>
        <dbReference type="RuleBase" id="RU000461"/>
    </source>
</evidence>
<evidence type="ECO:0008006" key="10">
    <source>
        <dbReference type="Google" id="ProtNLM"/>
    </source>
</evidence>
<evidence type="ECO:0000256" key="2">
    <source>
        <dbReference type="ARBA" id="ARBA00022617"/>
    </source>
</evidence>
<keyword evidence="3 7" id="KW-0479">Metal-binding</keyword>
<name>A0A1V0AG67_9ACTN</name>
<evidence type="ECO:0000256" key="4">
    <source>
        <dbReference type="ARBA" id="ARBA00023002"/>
    </source>
</evidence>
<evidence type="ECO:0000256" key="3">
    <source>
        <dbReference type="ARBA" id="ARBA00022723"/>
    </source>
</evidence>
<accession>A0A1V0AG67</accession>
<sequence length="387" mass="43017">MAPMVAPEHRVLHLRDRLDLAAELKLLCERGPLVRIPLEDGSAVHWFALGYDVVREVLGSEKFDKRVIGTHFNHQEMALPGNLLQLDPPEHTRLRRMVAPAYSVRRMQALEPRVQAIVDDHLDTMASTGPPVEFLREVAGPMAARVACEFLGIPLDDRGELIRLTAHRGGKRRRVLNGHAYLAYMRELAARLRRDPGDGMLGMVARDHGADISDEELAGLCAVVMNSSVEQTESCLAAGTLLLLEHPEQFALLRERPELGEQAVEEIVRYLSVFEGLDPRTATEDVEIGGQVIKKGEAVFCSLLAANRADPALDGFDITRKESRHVAFGHGIHHCLGAPLARMELRIAFTTLVSRFPSLRTAVPAEEIRFRPPSSNVFTLLELPLTW</sequence>
<dbReference type="Proteomes" id="UP000190797">
    <property type="component" value="Chromosome"/>
</dbReference>
<evidence type="ECO:0000313" key="8">
    <source>
        <dbReference type="EMBL" id="AQZ69231.1"/>
    </source>
</evidence>
<keyword evidence="9" id="KW-1185">Reference proteome</keyword>
<dbReference type="GO" id="GO:0004497">
    <property type="term" value="F:monooxygenase activity"/>
    <property type="evidence" value="ECO:0007669"/>
    <property type="project" value="UniProtKB-KW"/>
</dbReference>
<dbReference type="PANTHER" id="PTHR46696">
    <property type="entry name" value="P450, PUTATIVE (EUROFUNG)-RELATED"/>
    <property type="match status" value="1"/>
</dbReference>
<dbReference type="PRINTS" id="PR00359">
    <property type="entry name" value="BP450"/>
</dbReference>
<keyword evidence="6 7" id="KW-0503">Monooxygenase</keyword>
<dbReference type="InterPro" id="IPR002397">
    <property type="entry name" value="Cyt_P450_B"/>
</dbReference>
<dbReference type="KEGG" id="noa:BKM31_54160"/>
<evidence type="ECO:0000256" key="5">
    <source>
        <dbReference type="ARBA" id="ARBA00023004"/>
    </source>
</evidence>
<dbReference type="PANTHER" id="PTHR46696:SF6">
    <property type="entry name" value="P450, PUTATIVE (EUROFUNG)-RELATED"/>
    <property type="match status" value="1"/>
</dbReference>
<gene>
    <name evidence="8" type="ORF">BKM31_54160</name>
</gene>
<evidence type="ECO:0000256" key="1">
    <source>
        <dbReference type="ARBA" id="ARBA00010617"/>
    </source>
</evidence>
<keyword evidence="5 7" id="KW-0408">Iron</keyword>
<dbReference type="CDD" id="cd11030">
    <property type="entry name" value="CYP105-like"/>
    <property type="match status" value="1"/>
</dbReference>
<evidence type="ECO:0000313" key="9">
    <source>
        <dbReference type="Proteomes" id="UP000190797"/>
    </source>
</evidence>
<dbReference type="Pfam" id="PF00067">
    <property type="entry name" value="p450"/>
    <property type="match status" value="2"/>
</dbReference>
<keyword evidence="4 7" id="KW-0560">Oxidoreductase</keyword>
<dbReference type="STRING" id="1909395.BKM31_54160"/>
<evidence type="ECO:0000256" key="6">
    <source>
        <dbReference type="ARBA" id="ARBA00023033"/>
    </source>
</evidence>
<dbReference type="InterPro" id="IPR036396">
    <property type="entry name" value="Cyt_P450_sf"/>
</dbReference>
<dbReference type="OrthoDB" id="3664945at2"/>
<comment type="similarity">
    <text evidence="1 7">Belongs to the cytochrome P450 family.</text>
</comment>
<proteinExistence type="inferred from homology"/>
<dbReference type="InterPro" id="IPR001128">
    <property type="entry name" value="Cyt_P450"/>
</dbReference>
<dbReference type="SUPFAM" id="SSF48264">
    <property type="entry name" value="Cytochrome P450"/>
    <property type="match status" value="1"/>
</dbReference>
<dbReference type="AlphaFoldDB" id="A0A1V0AG67"/>
<dbReference type="InterPro" id="IPR017972">
    <property type="entry name" value="Cyt_P450_CS"/>
</dbReference>
<dbReference type="PROSITE" id="PS00086">
    <property type="entry name" value="CYTOCHROME_P450"/>
    <property type="match status" value="1"/>
</dbReference>
<organism evidence="8 9">
    <name type="scientific">[Actinomadura] parvosata subsp. kistnae</name>
    <dbReference type="NCBI Taxonomy" id="1909395"/>
    <lineage>
        <taxon>Bacteria</taxon>
        <taxon>Bacillati</taxon>
        <taxon>Actinomycetota</taxon>
        <taxon>Actinomycetes</taxon>
        <taxon>Streptosporangiales</taxon>
        <taxon>Streptosporangiaceae</taxon>
        <taxon>Nonomuraea</taxon>
    </lineage>
</organism>
<dbReference type="Gene3D" id="1.10.630.10">
    <property type="entry name" value="Cytochrome P450"/>
    <property type="match status" value="1"/>
</dbReference>
<dbReference type="GO" id="GO:0016705">
    <property type="term" value="F:oxidoreductase activity, acting on paired donors, with incorporation or reduction of molecular oxygen"/>
    <property type="evidence" value="ECO:0007669"/>
    <property type="project" value="InterPro"/>
</dbReference>
<dbReference type="FunFam" id="1.10.630.10:FF:000018">
    <property type="entry name" value="Cytochrome P450 monooxygenase"/>
    <property type="match status" value="1"/>
</dbReference>
<dbReference type="GO" id="GO:0020037">
    <property type="term" value="F:heme binding"/>
    <property type="evidence" value="ECO:0007669"/>
    <property type="project" value="InterPro"/>
</dbReference>
<protein>
    <recommendedName>
        <fullName evidence="10">Cytochrome</fullName>
    </recommendedName>
</protein>
<dbReference type="EMBL" id="CP017717">
    <property type="protein sequence ID" value="AQZ69231.1"/>
    <property type="molecule type" value="Genomic_DNA"/>
</dbReference>